<dbReference type="GO" id="GO:0005886">
    <property type="term" value="C:plasma membrane"/>
    <property type="evidence" value="ECO:0007669"/>
    <property type="project" value="UniProtKB-SubCell"/>
</dbReference>
<dbReference type="PANTHER" id="PTHR43744">
    <property type="entry name" value="ABC TRANSPORTER PERMEASE PROTEIN MG189-RELATED-RELATED"/>
    <property type="match status" value="1"/>
</dbReference>
<dbReference type="Pfam" id="PF00528">
    <property type="entry name" value="BPD_transp_1"/>
    <property type="match status" value="1"/>
</dbReference>
<feature type="transmembrane region" description="Helical" evidence="7">
    <location>
        <begin position="202"/>
        <end position="227"/>
    </location>
</feature>
<evidence type="ECO:0000256" key="5">
    <source>
        <dbReference type="ARBA" id="ARBA00022989"/>
    </source>
</evidence>
<dbReference type="EMBL" id="WHOD01000003">
    <property type="protein sequence ID" value="NOU91728.1"/>
    <property type="molecule type" value="Genomic_DNA"/>
</dbReference>
<evidence type="ECO:0000256" key="3">
    <source>
        <dbReference type="ARBA" id="ARBA00022475"/>
    </source>
</evidence>
<keyword evidence="5 7" id="KW-1133">Transmembrane helix</keyword>
<keyword evidence="2 7" id="KW-0813">Transport</keyword>
<evidence type="ECO:0000256" key="1">
    <source>
        <dbReference type="ARBA" id="ARBA00004651"/>
    </source>
</evidence>
<dbReference type="RefSeq" id="WP_171649892.1">
    <property type="nucleotide sequence ID" value="NZ_WHOD01000003.1"/>
</dbReference>
<keyword evidence="10" id="KW-1185">Reference proteome</keyword>
<name>A0A972GPC2_9BACL</name>
<protein>
    <submittedName>
        <fullName evidence="9">ABC transporter permease subunit</fullName>
    </submittedName>
</protein>
<comment type="similarity">
    <text evidence="7">Belongs to the binding-protein-dependent transport system permease family.</text>
</comment>
<proteinExistence type="inferred from homology"/>
<reference evidence="9" key="1">
    <citation type="submission" date="2019-10" db="EMBL/GenBank/DDBJ databases">
        <title>Description of Paenibacillus glebae sp. nov.</title>
        <authorList>
            <person name="Carlier A."/>
            <person name="Qi S."/>
        </authorList>
    </citation>
    <scope>NUCLEOTIDE SEQUENCE</scope>
    <source>
        <strain evidence="9">LMG 31456</strain>
    </source>
</reference>
<evidence type="ECO:0000256" key="6">
    <source>
        <dbReference type="ARBA" id="ARBA00023136"/>
    </source>
</evidence>
<dbReference type="Gene3D" id="1.10.3720.10">
    <property type="entry name" value="MetI-like"/>
    <property type="match status" value="1"/>
</dbReference>
<dbReference type="AlphaFoldDB" id="A0A972GPC2"/>
<evidence type="ECO:0000259" key="8">
    <source>
        <dbReference type="PROSITE" id="PS50928"/>
    </source>
</evidence>
<evidence type="ECO:0000256" key="4">
    <source>
        <dbReference type="ARBA" id="ARBA00022692"/>
    </source>
</evidence>
<evidence type="ECO:0000313" key="9">
    <source>
        <dbReference type="EMBL" id="NOU91728.1"/>
    </source>
</evidence>
<dbReference type="Proteomes" id="UP000641588">
    <property type="component" value="Unassembled WGS sequence"/>
</dbReference>
<dbReference type="PANTHER" id="PTHR43744:SF12">
    <property type="entry name" value="ABC TRANSPORTER PERMEASE PROTEIN MG189-RELATED"/>
    <property type="match status" value="1"/>
</dbReference>
<feature type="transmembrane region" description="Helical" evidence="7">
    <location>
        <begin position="161"/>
        <end position="181"/>
    </location>
</feature>
<feature type="transmembrane region" description="Helical" evidence="7">
    <location>
        <begin position="98"/>
        <end position="117"/>
    </location>
</feature>
<feature type="transmembrane region" description="Helical" evidence="7">
    <location>
        <begin position="27"/>
        <end position="49"/>
    </location>
</feature>
<evidence type="ECO:0000256" key="7">
    <source>
        <dbReference type="RuleBase" id="RU363032"/>
    </source>
</evidence>
<keyword evidence="3" id="KW-1003">Cell membrane</keyword>
<dbReference type="InterPro" id="IPR000515">
    <property type="entry name" value="MetI-like"/>
</dbReference>
<comment type="subcellular location">
    <subcellularLocation>
        <location evidence="1 7">Cell membrane</location>
        <topology evidence="1 7">Multi-pass membrane protein</topology>
    </subcellularLocation>
</comment>
<dbReference type="PROSITE" id="PS50928">
    <property type="entry name" value="ABC_TM1"/>
    <property type="match status" value="1"/>
</dbReference>
<feature type="transmembrane region" description="Helical" evidence="7">
    <location>
        <begin position="260"/>
        <end position="281"/>
    </location>
</feature>
<dbReference type="InterPro" id="IPR035906">
    <property type="entry name" value="MetI-like_sf"/>
</dbReference>
<organism evidence="9 10">
    <name type="scientific">Paenibacillus foliorum</name>
    <dbReference type="NCBI Taxonomy" id="2654974"/>
    <lineage>
        <taxon>Bacteria</taxon>
        <taxon>Bacillati</taxon>
        <taxon>Bacillota</taxon>
        <taxon>Bacilli</taxon>
        <taxon>Bacillales</taxon>
        <taxon>Paenibacillaceae</taxon>
        <taxon>Paenibacillus</taxon>
    </lineage>
</organism>
<evidence type="ECO:0000256" key="2">
    <source>
        <dbReference type="ARBA" id="ARBA00022448"/>
    </source>
</evidence>
<accession>A0A972GPC2</accession>
<sequence>MSEISGKLARIPDRTVLRKQKTVIQKITKLGVTIVMLVLAVGIVSPFLWMLSASFKIPADIFKYPIEWVPRSWNMDNYTTVWGGKYQFLLYYWNTAKITLLTVAGSLITSSLAGFAFAKLNFKGRDQLFLLYLATMIIPSQVLLVPRFIVFDHLGLVNTHLSIILPGMFTVFGTFLMRQFFITIPGELLEAAKVDGAGYWRMYWQICLPLAKPAMVALLILTFTWHWNDYENPLIFLRDKDLYTLPIGLTNFVDENGTDYTLMMAASVSALIPLIAVVAFFQKWFVEGIANTGLKG</sequence>
<feature type="transmembrane region" description="Helical" evidence="7">
    <location>
        <begin position="129"/>
        <end position="149"/>
    </location>
</feature>
<dbReference type="GO" id="GO:0055085">
    <property type="term" value="P:transmembrane transport"/>
    <property type="evidence" value="ECO:0007669"/>
    <property type="project" value="InterPro"/>
</dbReference>
<dbReference type="SUPFAM" id="SSF161098">
    <property type="entry name" value="MetI-like"/>
    <property type="match status" value="1"/>
</dbReference>
<gene>
    <name evidence="9" type="ORF">GC093_00545</name>
</gene>
<keyword evidence="4 7" id="KW-0812">Transmembrane</keyword>
<evidence type="ECO:0000313" key="10">
    <source>
        <dbReference type="Proteomes" id="UP000641588"/>
    </source>
</evidence>
<feature type="domain" description="ABC transmembrane type-1" evidence="8">
    <location>
        <begin position="92"/>
        <end position="281"/>
    </location>
</feature>
<keyword evidence="6 7" id="KW-0472">Membrane</keyword>
<comment type="caution">
    <text evidence="9">The sequence shown here is derived from an EMBL/GenBank/DDBJ whole genome shotgun (WGS) entry which is preliminary data.</text>
</comment>
<dbReference type="CDD" id="cd06261">
    <property type="entry name" value="TM_PBP2"/>
    <property type="match status" value="1"/>
</dbReference>